<dbReference type="GO" id="GO:0005789">
    <property type="term" value="C:endoplasmic reticulum membrane"/>
    <property type="evidence" value="ECO:0007669"/>
    <property type="project" value="UniProtKB-SubCell"/>
</dbReference>
<dbReference type="Proteomes" id="UP000297245">
    <property type="component" value="Unassembled WGS sequence"/>
</dbReference>
<dbReference type="PANTHER" id="PTHR28090:SF1">
    <property type="entry name" value="PROTEIN ROT1"/>
    <property type="match status" value="1"/>
</dbReference>
<keyword evidence="6 10" id="KW-0732">Signal</keyword>
<evidence type="ECO:0000256" key="3">
    <source>
        <dbReference type="ARBA" id="ARBA00016195"/>
    </source>
</evidence>
<evidence type="ECO:0000256" key="7">
    <source>
        <dbReference type="ARBA" id="ARBA00022824"/>
    </source>
</evidence>
<evidence type="ECO:0000256" key="4">
    <source>
        <dbReference type="ARBA" id="ARBA00017291"/>
    </source>
</evidence>
<evidence type="ECO:0000256" key="8">
    <source>
        <dbReference type="ARBA" id="ARBA00022989"/>
    </source>
</evidence>
<dbReference type="OrthoDB" id="5327821at2759"/>
<dbReference type="InterPro" id="IPR019623">
    <property type="entry name" value="Rot1"/>
</dbReference>
<keyword evidence="8" id="KW-1133">Transmembrane helix</keyword>
<evidence type="ECO:0000256" key="10">
    <source>
        <dbReference type="SAM" id="SignalP"/>
    </source>
</evidence>
<evidence type="ECO:0000256" key="5">
    <source>
        <dbReference type="ARBA" id="ARBA00022692"/>
    </source>
</evidence>
<sequence>MKFSFMPIAALAFASLSVAQDVTSTNVGEQIRFDAEHNATSLVGTWSSGSRAVMTGPQFANPSNLSFNYPLNTGVSYSFTEDGWYEISRYRFNSNAIDPGCMTGLIFWVHGQYQMLSNDSLYMIPNGDGFQQIQNRCNALSNQILDYNETELYNSWRIYTDPTDGFKLHLFQFDGTPVAPQFQISSTPQMLPKAMLRAPPTQILRRRGNGAEQRLTDISWTFVSTGMAMVLATVALSTL</sequence>
<evidence type="ECO:0000313" key="11">
    <source>
        <dbReference type="EMBL" id="THU85999.1"/>
    </source>
</evidence>
<dbReference type="AlphaFoldDB" id="A0A4S8LB51"/>
<dbReference type="GO" id="GO:0051082">
    <property type="term" value="F:unfolded protein binding"/>
    <property type="evidence" value="ECO:0007669"/>
    <property type="project" value="TreeGrafter"/>
</dbReference>
<dbReference type="Pfam" id="PF10681">
    <property type="entry name" value="Rot1"/>
    <property type="match status" value="1"/>
</dbReference>
<dbReference type="EMBL" id="ML179518">
    <property type="protein sequence ID" value="THU85999.1"/>
    <property type="molecule type" value="Genomic_DNA"/>
</dbReference>
<reference evidence="11 12" key="1">
    <citation type="journal article" date="2019" name="Nat. Ecol. Evol.">
        <title>Megaphylogeny resolves global patterns of mushroom evolution.</title>
        <authorList>
            <person name="Varga T."/>
            <person name="Krizsan K."/>
            <person name="Foldi C."/>
            <person name="Dima B."/>
            <person name="Sanchez-Garcia M."/>
            <person name="Sanchez-Ramirez S."/>
            <person name="Szollosi G.J."/>
            <person name="Szarkandi J.G."/>
            <person name="Papp V."/>
            <person name="Albert L."/>
            <person name="Andreopoulos W."/>
            <person name="Angelini C."/>
            <person name="Antonin V."/>
            <person name="Barry K.W."/>
            <person name="Bougher N.L."/>
            <person name="Buchanan P."/>
            <person name="Buyck B."/>
            <person name="Bense V."/>
            <person name="Catcheside P."/>
            <person name="Chovatia M."/>
            <person name="Cooper J."/>
            <person name="Damon W."/>
            <person name="Desjardin D."/>
            <person name="Finy P."/>
            <person name="Geml J."/>
            <person name="Haridas S."/>
            <person name="Hughes K."/>
            <person name="Justo A."/>
            <person name="Karasinski D."/>
            <person name="Kautmanova I."/>
            <person name="Kiss B."/>
            <person name="Kocsube S."/>
            <person name="Kotiranta H."/>
            <person name="LaButti K.M."/>
            <person name="Lechner B.E."/>
            <person name="Liimatainen K."/>
            <person name="Lipzen A."/>
            <person name="Lukacs Z."/>
            <person name="Mihaltcheva S."/>
            <person name="Morgado L.N."/>
            <person name="Niskanen T."/>
            <person name="Noordeloos M.E."/>
            <person name="Ohm R.A."/>
            <person name="Ortiz-Santana B."/>
            <person name="Ovrebo C."/>
            <person name="Racz N."/>
            <person name="Riley R."/>
            <person name="Savchenko A."/>
            <person name="Shiryaev A."/>
            <person name="Soop K."/>
            <person name="Spirin V."/>
            <person name="Szebenyi C."/>
            <person name="Tomsovsky M."/>
            <person name="Tulloss R.E."/>
            <person name="Uehling J."/>
            <person name="Grigoriev I.V."/>
            <person name="Vagvolgyi C."/>
            <person name="Papp T."/>
            <person name="Martin F.M."/>
            <person name="Miettinen O."/>
            <person name="Hibbett D.S."/>
            <person name="Nagy L.G."/>
        </authorList>
    </citation>
    <scope>NUCLEOTIDE SEQUENCE [LARGE SCALE GENOMIC DNA]</scope>
    <source>
        <strain evidence="11 12">CBS 962.96</strain>
    </source>
</reference>
<protein>
    <recommendedName>
        <fullName evidence="4">Protein ROT1</fullName>
    </recommendedName>
    <alternativeName>
        <fullName evidence="3">Protein rot1</fullName>
    </alternativeName>
</protein>
<name>A0A4S8LB51_DENBC</name>
<dbReference type="GO" id="GO:0006458">
    <property type="term" value="P:'de novo' protein folding"/>
    <property type="evidence" value="ECO:0007669"/>
    <property type="project" value="InterPro"/>
</dbReference>
<comment type="subcellular location">
    <subcellularLocation>
        <location evidence="1">Endoplasmic reticulum membrane</location>
        <topology evidence="1">Single-pass type I membrane protein</topology>
    </subcellularLocation>
</comment>
<keyword evidence="9" id="KW-0472">Membrane</keyword>
<evidence type="ECO:0000256" key="1">
    <source>
        <dbReference type="ARBA" id="ARBA00004115"/>
    </source>
</evidence>
<organism evidence="11 12">
    <name type="scientific">Dendrothele bispora (strain CBS 962.96)</name>
    <dbReference type="NCBI Taxonomy" id="1314807"/>
    <lineage>
        <taxon>Eukaryota</taxon>
        <taxon>Fungi</taxon>
        <taxon>Dikarya</taxon>
        <taxon>Basidiomycota</taxon>
        <taxon>Agaricomycotina</taxon>
        <taxon>Agaricomycetes</taxon>
        <taxon>Agaricomycetidae</taxon>
        <taxon>Agaricales</taxon>
        <taxon>Agaricales incertae sedis</taxon>
        <taxon>Dendrothele</taxon>
    </lineage>
</organism>
<gene>
    <name evidence="11" type="ORF">K435DRAFT_783034</name>
</gene>
<accession>A0A4S8LB51</accession>
<dbReference type="PANTHER" id="PTHR28090">
    <property type="entry name" value="PROTEIN ROT1"/>
    <property type="match status" value="1"/>
</dbReference>
<evidence type="ECO:0000313" key="12">
    <source>
        <dbReference type="Proteomes" id="UP000297245"/>
    </source>
</evidence>
<keyword evidence="5" id="KW-0812">Transmembrane</keyword>
<feature type="chain" id="PRO_5021027822" description="Protein ROT1" evidence="10">
    <location>
        <begin position="20"/>
        <end position="239"/>
    </location>
</feature>
<keyword evidence="7" id="KW-0256">Endoplasmic reticulum</keyword>
<keyword evidence="12" id="KW-1185">Reference proteome</keyword>
<evidence type="ECO:0000256" key="6">
    <source>
        <dbReference type="ARBA" id="ARBA00022729"/>
    </source>
</evidence>
<comment type="similarity">
    <text evidence="2">Belongs to the ROT1 family.</text>
</comment>
<evidence type="ECO:0000256" key="9">
    <source>
        <dbReference type="ARBA" id="ARBA00023136"/>
    </source>
</evidence>
<proteinExistence type="inferred from homology"/>
<evidence type="ECO:0000256" key="2">
    <source>
        <dbReference type="ARBA" id="ARBA00007149"/>
    </source>
</evidence>
<feature type="signal peptide" evidence="10">
    <location>
        <begin position="1"/>
        <end position="19"/>
    </location>
</feature>